<dbReference type="PANTHER" id="PTHR47794">
    <property type="entry name" value="VACUOLAR PROTEIN SORTING-ASSOCIATED PROTEIN 27"/>
    <property type="match status" value="1"/>
</dbReference>
<evidence type="ECO:0000256" key="5">
    <source>
        <dbReference type="PROSITE-ProRule" id="PRU00091"/>
    </source>
</evidence>
<dbReference type="Pfam" id="PF01363">
    <property type="entry name" value="FYVE"/>
    <property type="match status" value="1"/>
</dbReference>
<dbReference type="InterPro" id="IPR013083">
    <property type="entry name" value="Znf_RING/FYVE/PHD"/>
</dbReference>
<sequence length="290" mass="32296">MSSMEPPPFQEAARCDVCKCSFNTFRRRHHCRCCGRTLCSEHSSNQMVLPQFGIHMPVRVCANCYNKSSVSVKGVTQTSAGVNQVSDAVARLDIHADIDSRAENIPCHQPFPSIMECRCGMPLCICEPTVHPGDAIPQQGISANVQPIQKPNKIEIPRNRGITNNKSLHISTTGQEMDSNSENLKMDYEANGEGLREAIKNDDIAAVKKLLKEGVNANYRDKQRMSLLHLAAVFNRTDIAFILMDCGASTDYQNAQGETPLDCAPATLQYKMRKRMEERNQRTACQTDHP</sequence>
<dbReference type="EMBL" id="JAXIOK010000010">
    <property type="protein sequence ID" value="KAK4761131.1"/>
    <property type="molecule type" value="Genomic_DNA"/>
</dbReference>
<gene>
    <name evidence="7" type="ORF">SAY87_006024</name>
</gene>
<proteinExistence type="predicted"/>
<comment type="caution">
    <text evidence="7">The sequence shown here is derived from an EMBL/GenBank/DDBJ whole genome shotgun (WGS) entry which is preliminary data.</text>
</comment>
<organism evidence="7 8">
    <name type="scientific">Trapa incisa</name>
    <dbReference type="NCBI Taxonomy" id="236973"/>
    <lineage>
        <taxon>Eukaryota</taxon>
        <taxon>Viridiplantae</taxon>
        <taxon>Streptophyta</taxon>
        <taxon>Embryophyta</taxon>
        <taxon>Tracheophyta</taxon>
        <taxon>Spermatophyta</taxon>
        <taxon>Magnoliopsida</taxon>
        <taxon>eudicotyledons</taxon>
        <taxon>Gunneridae</taxon>
        <taxon>Pentapetalae</taxon>
        <taxon>rosids</taxon>
        <taxon>malvids</taxon>
        <taxon>Myrtales</taxon>
        <taxon>Lythraceae</taxon>
        <taxon>Trapa</taxon>
    </lineage>
</organism>
<dbReference type="GO" id="GO:0008270">
    <property type="term" value="F:zinc ion binding"/>
    <property type="evidence" value="ECO:0007669"/>
    <property type="project" value="UniProtKB-KW"/>
</dbReference>
<dbReference type="SMART" id="SM00064">
    <property type="entry name" value="FYVE"/>
    <property type="match status" value="1"/>
</dbReference>
<evidence type="ECO:0000313" key="8">
    <source>
        <dbReference type="Proteomes" id="UP001345219"/>
    </source>
</evidence>
<keyword evidence="4" id="KW-0040">ANK repeat</keyword>
<dbReference type="SUPFAM" id="SSF48403">
    <property type="entry name" value="Ankyrin repeat"/>
    <property type="match status" value="1"/>
</dbReference>
<evidence type="ECO:0000256" key="2">
    <source>
        <dbReference type="ARBA" id="ARBA00022771"/>
    </source>
</evidence>
<dbReference type="AlphaFoldDB" id="A0AAN7Q7J1"/>
<dbReference type="GO" id="GO:0006623">
    <property type="term" value="P:protein targeting to vacuole"/>
    <property type="evidence" value="ECO:0007669"/>
    <property type="project" value="TreeGrafter"/>
</dbReference>
<dbReference type="InterPro" id="IPR017455">
    <property type="entry name" value="Znf_FYVE-rel"/>
</dbReference>
<name>A0AAN7Q7J1_9MYRT</name>
<evidence type="ECO:0000256" key="1">
    <source>
        <dbReference type="ARBA" id="ARBA00022723"/>
    </source>
</evidence>
<dbReference type="Gene3D" id="3.30.40.10">
    <property type="entry name" value="Zinc/RING finger domain, C3HC4 (zinc finger)"/>
    <property type="match status" value="1"/>
</dbReference>
<dbReference type="PROSITE" id="PS50088">
    <property type="entry name" value="ANK_REPEAT"/>
    <property type="match status" value="1"/>
</dbReference>
<keyword evidence="2 5" id="KW-0863">Zinc-finger</keyword>
<reference evidence="7 8" key="1">
    <citation type="journal article" date="2023" name="Hortic Res">
        <title>Pangenome of water caltrop reveals structural variations and asymmetric subgenome divergence after allopolyploidization.</title>
        <authorList>
            <person name="Zhang X."/>
            <person name="Chen Y."/>
            <person name="Wang L."/>
            <person name="Yuan Y."/>
            <person name="Fang M."/>
            <person name="Shi L."/>
            <person name="Lu R."/>
            <person name="Comes H.P."/>
            <person name="Ma Y."/>
            <person name="Chen Y."/>
            <person name="Huang G."/>
            <person name="Zhou Y."/>
            <person name="Zheng Z."/>
            <person name="Qiu Y."/>
        </authorList>
    </citation>
    <scope>NUCLEOTIDE SEQUENCE [LARGE SCALE GENOMIC DNA]</scope>
    <source>
        <tissue evidence="7">Roots</tissue>
    </source>
</reference>
<evidence type="ECO:0000256" key="3">
    <source>
        <dbReference type="ARBA" id="ARBA00022833"/>
    </source>
</evidence>
<dbReference type="InterPro" id="IPR011011">
    <property type="entry name" value="Znf_FYVE_PHD"/>
</dbReference>
<dbReference type="Proteomes" id="UP001345219">
    <property type="component" value="Chromosome 5"/>
</dbReference>
<protein>
    <recommendedName>
        <fullName evidence="6">FYVE-type domain-containing protein</fullName>
    </recommendedName>
</protein>
<keyword evidence="1" id="KW-0479">Metal-binding</keyword>
<dbReference type="SUPFAM" id="SSF57903">
    <property type="entry name" value="FYVE/PHD zinc finger"/>
    <property type="match status" value="1"/>
</dbReference>
<feature type="repeat" description="ANK" evidence="4">
    <location>
        <begin position="223"/>
        <end position="255"/>
    </location>
</feature>
<dbReference type="Gene3D" id="1.25.40.20">
    <property type="entry name" value="Ankyrin repeat-containing domain"/>
    <property type="match status" value="1"/>
</dbReference>
<dbReference type="PROSITE" id="PS50178">
    <property type="entry name" value="ZF_FYVE"/>
    <property type="match status" value="1"/>
</dbReference>
<dbReference type="GO" id="GO:0043130">
    <property type="term" value="F:ubiquitin binding"/>
    <property type="evidence" value="ECO:0007669"/>
    <property type="project" value="TreeGrafter"/>
</dbReference>
<dbReference type="InterPro" id="IPR000306">
    <property type="entry name" value="Znf_FYVE"/>
</dbReference>
<dbReference type="GO" id="GO:0032266">
    <property type="term" value="F:phosphatidylinositol-3-phosphate binding"/>
    <property type="evidence" value="ECO:0007669"/>
    <property type="project" value="TreeGrafter"/>
</dbReference>
<dbReference type="Pfam" id="PF12796">
    <property type="entry name" value="Ank_2"/>
    <property type="match status" value="1"/>
</dbReference>
<accession>A0AAN7Q7J1</accession>
<evidence type="ECO:0000256" key="4">
    <source>
        <dbReference type="PROSITE-ProRule" id="PRU00023"/>
    </source>
</evidence>
<dbReference type="InterPro" id="IPR036770">
    <property type="entry name" value="Ankyrin_rpt-contain_sf"/>
</dbReference>
<dbReference type="InterPro" id="IPR002110">
    <property type="entry name" value="Ankyrin_rpt"/>
</dbReference>
<dbReference type="GO" id="GO:0043328">
    <property type="term" value="P:protein transport to vacuole involved in ubiquitin-dependent protein catabolic process via the multivesicular body sorting pathway"/>
    <property type="evidence" value="ECO:0007669"/>
    <property type="project" value="TreeGrafter"/>
</dbReference>
<dbReference type="CDD" id="cd15760">
    <property type="entry name" value="FYVE_scVPS27p_like"/>
    <property type="match status" value="1"/>
</dbReference>
<dbReference type="GO" id="GO:0033565">
    <property type="term" value="C:ESCRT-0 complex"/>
    <property type="evidence" value="ECO:0007669"/>
    <property type="project" value="TreeGrafter"/>
</dbReference>
<dbReference type="PANTHER" id="PTHR47794:SF1">
    <property type="entry name" value="VACUOLAR PROTEIN SORTING-ASSOCIATED PROTEIN 27"/>
    <property type="match status" value="1"/>
</dbReference>
<feature type="domain" description="FYVE-type" evidence="6">
    <location>
        <begin position="9"/>
        <end position="69"/>
    </location>
</feature>
<keyword evidence="8" id="KW-1185">Reference proteome</keyword>
<evidence type="ECO:0000259" key="6">
    <source>
        <dbReference type="PROSITE" id="PS50178"/>
    </source>
</evidence>
<keyword evidence="3" id="KW-0862">Zinc</keyword>
<evidence type="ECO:0000313" key="7">
    <source>
        <dbReference type="EMBL" id="KAK4761131.1"/>
    </source>
</evidence>